<dbReference type="InterPro" id="IPR023395">
    <property type="entry name" value="MCP_dom_sf"/>
</dbReference>
<keyword evidence="6 11" id="KW-1133">Transmembrane helix</keyword>
<feature type="repeat" description="Solcar" evidence="9">
    <location>
        <begin position="108"/>
        <end position="201"/>
    </location>
</feature>
<organism evidence="13">
    <name type="scientific">Timema douglasi</name>
    <name type="common">Walking stick</name>
    <dbReference type="NCBI Taxonomy" id="61478"/>
    <lineage>
        <taxon>Eukaryota</taxon>
        <taxon>Metazoa</taxon>
        <taxon>Ecdysozoa</taxon>
        <taxon>Arthropoda</taxon>
        <taxon>Hexapoda</taxon>
        <taxon>Insecta</taxon>
        <taxon>Pterygota</taxon>
        <taxon>Neoptera</taxon>
        <taxon>Polyneoptera</taxon>
        <taxon>Phasmatodea</taxon>
        <taxon>Timematodea</taxon>
        <taxon>Timematoidea</taxon>
        <taxon>Timematidae</taxon>
        <taxon>Timema</taxon>
    </lineage>
</organism>
<comment type="subcellular location">
    <subcellularLocation>
        <location evidence="1">Mitochondrion membrane</location>
        <topology evidence="1">Multi-pass membrane protein</topology>
    </subcellularLocation>
</comment>
<accession>A0A7R8Z7G1</accession>
<reference evidence="13" key="1">
    <citation type="submission" date="2020-11" db="EMBL/GenBank/DDBJ databases">
        <authorList>
            <person name="Tran Van P."/>
        </authorList>
    </citation>
    <scope>NUCLEOTIDE SEQUENCE</scope>
</reference>
<dbReference type="PRINTS" id="PR00926">
    <property type="entry name" value="MITOCARRIER"/>
</dbReference>
<keyword evidence="8 9" id="KW-0472">Membrane</keyword>
<evidence type="ECO:0000256" key="11">
    <source>
        <dbReference type="SAM" id="Phobius"/>
    </source>
</evidence>
<evidence type="ECO:0000313" key="13">
    <source>
        <dbReference type="EMBL" id="CAD7194688.1"/>
    </source>
</evidence>
<dbReference type="EMBL" id="OA564546">
    <property type="protein sequence ID" value="CAD7194688.1"/>
    <property type="molecule type" value="Genomic_DNA"/>
</dbReference>
<feature type="repeat" description="Solcar" evidence="9">
    <location>
        <begin position="206"/>
        <end position="293"/>
    </location>
</feature>
<feature type="chain" id="PRO_5030548688" description="Solute carrier family 25 member 45" evidence="12">
    <location>
        <begin position="20"/>
        <end position="305"/>
    </location>
</feature>
<evidence type="ECO:0000256" key="6">
    <source>
        <dbReference type="ARBA" id="ARBA00022989"/>
    </source>
</evidence>
<dbReference type="GO" id="GO:1990575">
    <property type="term" value="P:mitochondrial L-ornithine transmembrane transport"/>
    <property type="evidence" value="ECO:0007669"/>
    <property type="project" value="TreeGrafter"/>
</dbReference>
<evidence type="ECO:0000256" key="7">
    <source>
        <dbReference type="ARBA" id="ARBA00023128"/>
    </source>
</evidence>
<evidence type="ECO:0000256" key="2">
    <source>
        <dbReference type="ARBA" id="ARBA00006375"/>
    </source>
</evidence>
<evidence type="ECO:0008006" key="14">
    <source>
        <dbReference type="Google" id="ProtNLM"/>
    </source>
</evidence>
<protein>
    <recommendedName>
        <fullName evidence="14">Solute carrier family 25 member 45</fullName>
    </recommendedName>
</protein>
<dbReference type="Gene3D" id="1.50.40.10">
    <property type="entry name" value="Mitochondrial carrier domain"/>
    <property type="match status" value="1"/>
</dbReference>
<evidence type="ECO:0000256" key="12">
    <source>
        <dbReference type="SAM" id="SignalP"/>
    </source>
</evidence>
<feature type="signal peptide" evidence="12">
    <location>
        <begin position="1"/>
        <end position="19"/>
    </location>
</feature>
<evidence type="ECO:0000256" key="9">
    <source>
        <dbReference type="PROSITE-ProRule" id="PRU00282"/>
    </source>
</evidence>
<evidence type="ECO:0000256" key="8">
    <source>
        <dbReference type="ARBA" id="ARBA00023136"/>
    </source>
</evidence>
<sequence length="305" mass="33685">MFHINFCDFIAGWISGVCGLAVGHPADTVKIRHQTFRDSGTLKIAYQTLKHEGVRGFYRGLGFPLLTAGALNSIFFGVYGNCLSHIQQSRGYENTRRTSSEGGVCNKHWHLDVWLAGSVAGFVQLSLACPVDLVKIKLQTQTGKTWGNNPELGYRGPLECLSSTYRDYGVRGLYRGLPVMMWRDVIASSVYMSVYNGCIEGQPGSKNLFMIMMAGGFAGIISWGVIIPLDVIKSRIQSDDPLNPKYKGMLDCFVKSYRRDGLAVFGRGFLVNTLRAFPVNGAIFVGFEWSYGMCKNIGEGLSLQN</sequence>
<name>A0A7R8Z7G1_TIMDO</name>
<dbReference type="Pfam" id="PF00153">
    <property type="entry name" value="Mito_carr"/>
    <property type="match status" value="3"/>
</dbReference>
<dbReference type="PROSITE" id="PS50920">
    <property type="entry name" value="SOLCAR"/>
    <property type="match status" value="3"/>
</dbReference>
<keyword evidence="7" id="KW-0496">Mitochondrion</keyword>
<dbReference type="SUPFAM" id="SSF103506">
    <property type="entry name" value="Mitochondrial carrier"/>
    <property type="match status" value="1"/>
</dbReference>
<keyword evidence="5" id="KW-0677">Repeat</keyword>
<dbReference type="InterPro" id="IPR050567">
    <property type="entry name" value="Mitochondrial_Carrier"/>
</dbReference>
<keyword evidence="12" id="KW-0732">Signal</keyword>
<evidence type="ECO:0000256" key="5">
    <source>
        <dbReference type="ARBA" id="ARBA00022737"/>
    </source>
</evidence>
<dbReference type="InterPro" id="IPR002067">
    <property type="entry name" value="MCP"/>
</dbReference>
<keyword evidence="4 9" id="KW-0812">Transmembrane</keyword>
<feature type="transmembrane region" description="Helical" evidence="11">
    <location>
        <begin position="208"/>
        <end position="229"/>
    </location>
</feature>
<evidence type="ECO:0000256" key="4">
    <source>
        <dbReference type="ARBA" id="ARBA00022692"/>
    </source>
</evidence>
<proteinExistence type="inferred from homology"/>
<dbReference type="GO" id="GO:0031966">
    <property type="term" value="C:mitochondrial membrane"/>
    <property type="evidence" value="ECO:0007669"/>
    <property type="project" value="UniProtKB-SubCell"/>
</dbReference>
<dbReference type="PANTHER" id="PTHR45624:SF1">
    <property type="entry name" value="SD08189P"/>
    <property type="match status" value="1"/>
</dbReference>
<evidence type="ECO:0000256" key="3">
    <source>
        <dbReference type="ARBA" id="ARBA00022448"/>
    </source>
</evidence>
<dbReference type="InterPro" id="IPR018108">
    <property type="entry name" value="MCP_transmembrane"/>
</dbReference>
<comment type="similarity">
    <text evidence="2 10">Belongs to the mitochondrial carrier (TC 2.A.29) family.</text>
</comment>
<evidence type="ECO:0000256" key="10">
    <source>
        <dbReference type="RuleBase" id="RU000488"/>
    </source>
</evidence>
<dbReference type="GO" id="GO:0005289">
    <property type="term" value="F:high-affinity L-arginine transmembrane transporter activity"/>
    <property type="evidence" value="ECO:0007669"/>
    <property type="project" value="TreeGrafter"/>
</dbReference>
<gene>
    <name evidence="13" type="ORF">TDIB3V08_LOCUS1104</name>
</gene>
<dbReference type="AlphaFoldDB" id="A0A7R8Z7G1"/>
<keyword evidence="3 10" id="KW-0813">Transport</keyword>
<feature type="repeat" description="Solcar" evidence="9">
    <location>
        <begin position="3"/>
        <end position="85"/>
    </location>
</feature>
<evidence type="ECO:0000256" key="1">
    <source>
        <dbReference type="ARBA" id="ARBA00004225"/>
    </source>
</evidence>
<dbReference type="PANTHER" id="PTHR45624">
    <property type="entry name" value="MITOCHONDRIAL BASIC AMINO ACIDS TRANSPORTER-RELATED"/>
    <property type="match status" value="1"/>
</dbReference>